<gene>
    <name evidence="1" type="ORF">FKV24_006390</name>
</gene>
<reference evidence="1 2" key="1">
    <citation type="submission" date="2019-10" db="EMBL/GenBank/DDBJ databases">
        <title>Lysobacter alkalisoli sp. nov., isolated from saline-alkaline soil.</title>
        <authorList>
            <person name="Sun J.-Q."/>
        </authorList>
    </citation>
    <scope>NUCLEOTIDE SEQUENCE [LARGE SCALE GENOMIC DNA]</scope>
    <source>
        <strain evidence="1 2">KCTC 42381</strain>
    </source>
</reference>
<organism evidence="1 2">
    <name type="scientific">Marilutibacter maris</name>
    <dbReference type="NCBI Taxonomy" id="1605891"/>
    <lineage>
        <taxon>Bacteria</taxon>
        <taxon>Pseudomonadati</taxon>
        <taxon>Pseudomonadota</taxon>
        <taxon>Gammaproteobacteria</taxon>
        <taxon>Lysobacterales</taxon>
        <taxon>Lysobacteraceae</taxon>
        <taxon>Marilutibacter</taxon>
    </lineage>
</organism>
<evidence type="ECO:0000313" key="1">
    <source>
        <dbReference type="EMBL" id="KAB8193884.1"/>
    </source>
</evidence>
<protein>
    <submittedName>
        <fullName evidence="1">Uncharacterized protein</fullName>
    </submittedName>
</protein>
<dbReference type="RefSeq" id="WP_141481791.1">
    <property type="nucleotide sequence ID" value="NZ_VICD02000088.1"/>
</dbReference>
<dbReference type="AlphaFoldDB" id="A0A508AUT8"/>
<proteinExistence type="predicted"/>
<dbReference type="InterPro" id="IPR011990">
    <property type="entry name" value="TPR-like_helical_dom_sf"/>
</dbReference>
<accession>A0A508AUT8</accession>
<dbReference type="SUPFAM" id="SSF81901">
    <property type="entry name" value="HCP-like"/>
    <property type="match status" value="1"/>
</dbReference>
<evidence type="ECO:0000313" key="2">
    <source>
        <dbReference type="Proteomes" id="UP000320431"/>
    </source>
</evidence>
<name>A0A508AUT8_9GAMM</name>
<dbReference type="Proteomes" id="UP000320431">
    <property type="component" value="Unassembled WGS sequence"/>
</dbReference>
<sequence length="256" mass="28224">MNRPHRLAPLLVPALLAGLLAALPALADDPSTQRLPLTDAGFMEIDAMLVSARGRPNEEARLRGLKHYVDDRPEQALYQFERAAGYADKFSQHYLSLMHWHGVGTPVDRVRAYIWSDLAAERGNPRLLAIREKMWAALSAAEQTQVLAQGPDAYTRYGDTVAMPRAEAEMRRFARGMTGSRVGYRNQRLETGGGPANLLFDADTGNNAAAYATSVAGSPDELYGQEGGLTRLARYWREQDRLLEGDVRVGPVSKSD</sequence>
<comment type="caution">
    <text evidence="1">The sequence shown here is derived from an EMBL/GenBank/DDBJ whole genome shotgun (WGS) entry which is preliminary data.</text>
</comment>
<dbReference type="EMBL" id="VICD02000088">
    <property type="protein sequence ID" value="KAB8193884.1"/>
    <property type="molecule type" value="Genomic_DNA"/>
</dbReference>
<dbReference type="Gene3D" id="1.25.40.10">
    <property type="entry name" value="Tetratricopeptide repeat domain"/>
    <property type="match status" value="1"/>
</dbReference>
<dbReference type="SMART" id="SM00671">
    <property type="entry name" value="SEL1"/>
    <property type="match status" value="1"/>
</dbReference>
<dbReference type="InterPro" id="IPR006597">
    <property type="entry name" value="Sel1-like"/>
</dbReference>